<feature type="compositionally biased region" description="Basic and acidic residues" evidence="3">
    <location>
        <begin position="2620"/>
        <end position="2633"/>
    </location>
</feature>
<feature type="compositionally biased region" description="Low complexity" evidence="3">
    <location>
        <begin position="238"/>
        <end position="263"/>
    </location>
</feature>
<feature type="compositionally biased region" description="Basic and acidic residues" evidence="3">
    <location>
        <begin position="1999"/>
        <end position="2025"/>
    </location>
</feature>
<feature type="compositionally biased region" description="Polar residues" evidence="3">
    <location>
        <begin position="1624"/>
        <end position="1637"/>
    </location>
</feature>
<organism evidence="4 5">
    <name type="scientific">Leptomonas seymouri</name>
    <dbReference type="NCBI Taxonomy" id="5684"/>
    <lineage>
        <taxon>Eukaryota</taxon>
        <taxon>Discoba</taxon>
        <taxon>Euglenozoa</taxon>
        <taxon>Kinetoplastea</taxon>
        <taxon>Metakinetoplastina</taxon>
        <taxon>Trypanosomatida</taxon>
        <taxon>Trypanosomatidae</taxon>
        <taxon>Leishmaniinae</taxon>
        <taxon>Leptomonas</taxon>
    </lineage>
</organism>
<reference evidence="4 5" key="1">
    <citation type="journal article" date="2015" name="PLoS Pathog.">
        <title>Leptomonas seymouri: Adaptations to the Dixenous Life Cycle Analyzed by Genome Sequencing, Transcriptome Profiling and Co-infection with Leishmania donovani.</title>
        <authorList>
            <person name="Kraeva N."/>
            <person name="Butenko A."/>
            <person name="Hlavacova J."/>
            <person name="Kostygov A."/>
            <person name="Myskova J."/>
            <person name="Grybchuk D."/>
            <person name="Lestinova T."/>
            <person name="Votypka J."/>
            <person name="Volf P."/>
            <person name="Opperdoes F."/>
            <person name="Flegontov P."/>
            <person name="Lukes J."/>
            <person name="Yurchenko V."/>
        </authorList>
    </citation>
    <scope>NUCLEOTIDE SEQUENCE [LARGE SCALE GENOMIC DNA]</scope>
    <source>
        <strain evidence="4 5">ATCC 30220</strain>
    </source>
</reference>
<feature type="compositionally biased region" description="Basic and acidic residues" evidence="3">
    <location>
        <begin position="217"/>
        <end position="227"/>
    </location>
</feature>
<evidence type="ECO:0000313" key="5">
    <source>
        <dbReference type="Proteomes" id="UP000038009"/>
    </source>
</evidence>
<feature type="region of interest" description="Disordered" evidence="3">
    <location>
        <begin position="1992"/>
        <end position="2034"/>
    </location>
</feature>
<evidence type="ECO:0000256" key="2">
    <source>
        <dbReference type="SAM" id="Coils"/>
    </source>
</evidence>
<comment type="caution">
    <text evidence="4">The sequence shown here is derived from an EMBL/GenBank/DDBJ whole genome shotgun (WGS) entry which is preliminary data.</text>
</comment>
<feature type="repeat" description="TPR" evidence="1">
    <location>
        <begin position="645"/>
        <end position="678"/>
    </location>
</feature>
<feature type="region of interest" description="Disordered" evidence="3">
    <location>
        <begin position="1559"/>
        <end position="1680"/>
    </location>
</feature>
<feature type="compositionally biased region" description="Low complexity" evidence="3">
    <location>
        <begin position="170"/>
        <end position="182"/>
    </location>
</feature>
<feature type="region of interest" description="Disordered" evidence="3">
    <location>
        <begin position="98"/>
        <end position="182"/>
    </location>
</feature>
<feature type="compositionally biased region" description="Basic and acidic residues" evidence="3">
    <location>
        <begin position="2102"/>
        <end position="2111"/>
    </location>
</feature>
<feature type="compositionally biased region" description="Polar residues" evidence="3">
    <location>
        <begin position="143"/>
        <end position="154"/>
    </location>
</feature>
<feature type="region of interest" description="Disordered" evidence="3">
    <location>
        <begin position="2100"/>
        <end position="2169"/>
    </location>
</feature>
<feature type="compositionally biased region" description="Basic and acidic residues" evidence="3">
    <location>
        <begin position="1901"/>
        <end position="1922"/>
    </location>
</feature>
<dbReference type="InterPro" id="IPR011990">
    <property type="entry name" value="TPR-like_helical_dom_sf"/>
</dbReference>
<keyword evidence="1" id="KW-0802">TPR repeat</keyword>
<dbReference type="PROSITE" id="PS50005">
    <property type="entry name" value="TPR"/>
    <property type="match status" value="1"/>
</dbReference>
<feature type="region of interest" description="Disordered" evidence="3">
    <location>
        <begin position="584"/>
        <end position="621"/>
    </location>
</feature>
<feature type="compositionally biased region" description="Low complexity" evidence="3">
    <location>
        <begin position="1504"/>
        <end position="1517"/>
    </location>
</feature>
<feature type="compositionally biased region" description="Basic and acidic residues" evidence="3">
    <location>
        <begin position="1605"/>
        <end position="1615"/>
    </location>
</feature>
<feature type="compositionally biased region" description="Acidic residues" evidence="3">
    <location>
        <begin position="1780"/>
        <end position="1789"/>
    </location>
</feature>
<feature type="region of interest" description="Disordered" evidence="3">
    <location>
        <begin position="2606"/>
        <end position="2633"/>
    </location>
</feature>
<dbReference type="SMART" id="SM00028">
    <property type="entry name" value="TPR"/>
    <property type="match status" value="2"/>
</dbReference>
<dbReference type="InterPro" id="IPR019734">
    <property type="entry name" value="TPR_rpt"/>
</dbReference>
<keyword evidence="2" id="KW-0175">Coiled coil</keyword>
<feature type="region of interest" description="Disordered" evidence="3">
    <location>
        <begin position="2224"/>
        <end position="2253"/>
    </location>
</feature>
<feature type="compositionally biased region" description="Low complexity" evidence="3">
    <location>
        <begin position="1106"/>
        <end position="1120"/>
    </location>
</feature>
<feature type="compositionally biased region" description="Polar residues" evidence="3">
    <location>
        <begin position="2283"/>
        <end position="2295"/>
    </location>
</feature>
<gene>
    <name evidence="4" type="ORF">ABL78_4722</name>
</gene>
<feature type="region of interest" description="Disordered" evidence="3">
    <location>
        <begin position="1896"/>
        <end position="1922"/>
    </location>
</feature>
<protein>
    <submittedName>
        <fullName evidence="4">Uncharacterized protein</fullName>
    </submittedName>
</protein>
<feature type="region of interest" description="Disordered" evidence="3">
    <location>
        <begin position="2268"/>
        <end position="2336"/>
    </location>
</feature>
<feature type="region of interest" description="Disordered" evidence="3">
    <location>
        <begin position="2878"/>
        <end position="2898"/>
    </location>
</feature>
<feature type="compositionally biased region" description="Basic and acidic residues" evidence="3">
    <location>
        <begin position="2396"/>
        <end position="2405"/>
    </location>
</feature>
<feature type="region of interest" description="Disordered" evidence="3">
    <location>
        <begin position="1692"/>
        <end position="1749"/>
    </location>
</feature>
<feature type="region of interest" description="Disordered" evidence="3">
    <location>
        <begin position="1070"/>
        <end position="1137"/>
    </location>
</feature>
<evidence type="ECO:0000256" key="1">
    <source>
        <dbReference type="PROSITE-ProRule" id="PRU00339"/>
    </source>
</evidence>
<feature type="region of interest" description="Disordered" evidence="3">
    <location>
        <begin position="213"/>
        <end position="296"/>
    </location>
</feature>
<feature type="region of interest" description="Disordered" evidence="3">
    <location>
        <begin position="1025"/>
        <end position="1052"/>
    </location>
</feature>
<dbReference type="OrthoDB" id="267378at2759"/>
<keyword evidence="5" id="KW-1185">Reference proteome</keyword>
<feature type="region of interest" description="Disordered" evidence="3">
    <location>
        <begin position="2652"/>
        <end position="2682"/>
    </location>
</feature>
<dbReference type="Gene3D" id="1.25.40.10">
    <property type="entry name" value="Tetratricopeptide repeat domain"/>
    <property type="match status" value="1"/>
</dbReference>
<feature type="region of interest" description="Disordered" evidence="3">
    <location>
        <begin position="2396"/>
        <end position="2429"/>
    </location>
</feature>
<sequence length="2949" mass="314530">MSVVTGTPERSTMHAVDGCYAFSPSPGTAYSSYLSAIDRMDEFDCQVPTKGPVTPPRVSVESSPHTRDRHSLHHRDELPIYGASGALSFDAYTLSSAGAPRSADQEAISASMTSDRESWMNGIPISPIRATKTSVRCARQGSERPQTAYFGSNASRRETYSSSSPPAPSAPGAAGSKAALPGGATCSSSLHDINADVAALRVNLHALLHQVPPGTALDRRSDRRQHASPESSNKSLLNAPNTATATAFAPSVPSSHVSNRSSRGYSQPPHSSYDRTTCPPPPSPHHHRISSGGSGVVDPAMHLAAVCPNFPSSCAMPHNAASTNDNITRQTPPVLQRRHASASNASSDPVDSSSGEPRGGTGAPPSLANRRFNPPCLPSMANDPLMRVIATSQPQGLNLSSPDCDASRSEHSRSRVRQEVHQARAQQDFETQAEQLARRLDEKLELVFALMRRIMILDARGTVSLEAQESVGTPGCTSSSLGDHAEEREQYAENVSEFRDALVQQLEVGEDETVSCTLSYVELINRHALQWMNERQLSAALQLLGRAGGLLRKDAGRVFRYLPDPVELKAAIFSSTEKASASYLGAGGPSLPTSNLEKPTSGVHSRERSGSSGGRASNNSSEQFRSINVPFFSPSQEPARLRAVAVVEHNLGIYHFKIGEYALAASCFYRAAQLEEELHTPGIGITYFSMAQAHHELRDLPKALQYVTLAEEQAERDVFAAKDAATQMRRHLAQRRNLKVDGLSEDTLSSMGMEAAAFFSNSSSSLAVSPQRNRALARSEDGRHNMEMRMRGLPGSIHTSATSELQSESACERELLRMWMQWREGICFMSCVKQVHAEWLDELGQYKASYLQYQQAHGWLVSVPRLALNEQRRAQKLKEHMAKAKRKWRREEVELELYPRPLNGGRAASKMRTASASRTLAAPNCRSSDKPKSTHRPQKRGAGQSSASSAGMRAWCGLSTPLQSTIVTSMLPRAVEMAGSRRGRYPIFPSHPPLHPVTAATPTSATVPSPASFARARRNRCNSANADLYSAHMPRPSAARPSPPRRRNSGEPVMDLGTAAVAGYTSHLPSAYDPAMLPSSTQYRRPEWNPATRVPVPPPDRHRSSRPYNSSSSMRSSGIESDAHRSSASASIGTPVHAQPNMAEAVHRAAQSSRRAMLPLQKVMLCQTPQPSPQWQQQEEEGHPTLASVGATGRATSALSAHLKSVIRSLPFDVDEETPKRPPICSLMPQLLQGVSPLPTENGGGDVDDHGVAGGTKVSAVEAGEGGDKEQVAKQKSCFANTDVEVNGDEERADGDDNVATIFSSENLTASLETQQHSLRPRGDLTWCVTVLATFLRAWESKEHIQRLAAVPKTVHHSMGCHLQLSDSAEALAAVPQPNVLVRQVEVSDPLQVRSGDTKSAFYVSPQGSLSILQATGPKSGAVAGQHAELPRTDFASEAQTPSLLQAKGSESGPDLSCNSSNKAGRRDFHSGAASRAVGDHAPSAVAAALKVPATTDEWQHADQSSQHDISSSYSSQSRKEDASGTSHHRSSARMLGGEFARAGERMRGAEVEVEADAVETPLESGGAHDAEESGGGGRAARDSTATIQNRGGPVGDAGGKSKASAHEGRSDLAPHARRREKIQLSSSVRQPPADSSRSVEDNEKYPQQVELSEQHGEEESTPSGSMYSVDAVVAPPGRTAAGSADISVLLKGSSSASSSGGRSAVSLNALEAPERDDLTGPSPWMPSIRDQCGPAAPSSSSSDTVLNDHQEGASTVGLRATAAAALESSSRQLPTEVVEGSEEAEHDPDDAARVPVYATAETAVVCQAKLSHEHGDHPKPSLHVCSGGAGKEGMIATDVPRHGGVRAHLYADRLVGSKVHNSDFDVGAENKNEQDAADHRPRDFLLRFEEETSKFSEVTRSGDHTKGAEAMHHAGGDQRHAGETLAEDAQRAGVREALNSPTAIPSQHGEDGFHEAAVDVGARLHERAVGAVGCTPPTSAVLEERHGGAHISSLHCDGGGDEKHRTVDQREVPSSGKTKEDGHRQLRGPPSVEIAGSEAAFKKLAATDEKKGGVEPSDLRAPSLRALEGESEACGHLGSSLNHSDTAPPAAAHLQQQLNTHDPHPYDKSPADLAPLHGPPISSWLIDMAEGRDGSSERAVQRLSAEQATPLGCEDGGANAHTEQHGGDEKLRDTFHAVPRLGSESAGSGVGIYPKEERRRASMEAVEAALRAAARSADLAYMSDRGGASTEEVEAETAVEEAQREGVDGLQPLESLVMSQLDSKTSKDLLGASTPPKESEQRTQVSSDAATGISTAVKGDDDAQRIRLGSPPRLGGVESSDLAPEESGSLSKDGNRRYGAMSIVAVPPTAVLEGFEDPLRTALPAKKQFLQSEMCLLIAAAHSNDNVLHTPRDYTDSAEEEQRTMHSSNDGAEAEETPKRLERACIPPPTPAPNRVRIFAFAPLRAVSAAAAELIQLTTFPARVVGDKRSHLHDEMADAPADLASVAAAARTSTAGKHTIEEADGSRSPMHPSPNLTASSIDAPLSFIEYCCDILPEDGSSRRIESSYSTNTQLSQWRASFWRSLRELGGVKIDDGVLHSFRSSLKPNSSTSASTYALAMPSMASNSGAAVETGPRTVAKSDSEKPLDSDDKAGDLRSLLQQLFSKHGIDVASDADAPPFRARTRPSMTPSSSERAKGVALQPEDVPEATAGLNAADAAAPTVAVPPENSSTSHTDVVRAETTVAAKVDTAEKEAKADQLPCSIPSSLLPSMPPESAIKERCEGQSADGQSEPHRSSPKHTALRHSGNTNLLAEAKEEVNALASVEGITTPRKCSNTIGRVDSHSDRAAFAMPEDEIRRAEGKAPMRAAGKAALQPPSREMNQRLLTSSPVSLEEDGVMSSAAGLQSPTRPSPLGGGSVLDVDDFDAEEAERCYLREQILREESAAVIQQAWRRCMVVRHPQRTFAMW</sequence>
<feature type="compositionally biased region" description="Basic and acidic residues" evidence="3">
    <location>
        <begin position="2130"/>
        <end position="2141"/>
    </location>
</feature>
<dbReference type="OMA" id="TYFNMAQ"/>
<dbReference type="SUPFAM" id="SSF48452">
    <property type="entry name" value="TPR-like"/>
    <property type="match status" value="1"/>
</dbReference>
<dbReference type="Proteomes" id="UP000038009">
    <property type="component" value="Unassembled WGS sequence"/>
</dbReference>
<name>A0A0N0P598_LEPSE</name>
<feature type="region of interest" description="Disordered" evidence="3">
    <location>
        <begin position="2760"/>
        <end position="2785"/>
    </location>
</feature>
<dbReference type="EMBL" id="LJSK01000142">
    <property type="protein sequence ID" value="KPI86209.1"/>
    <property type="molecule type" value="Genomic_DNA"/>
</dbReference>
<feature type="compositionally biased region" description="Low complexity" evidence="3">
    <location>
        <begin position="341"/>
        <end position="354"/>
    </location>
</feature>
<feature type="compositionally biased region" description="Low complexity" evidence="3">
    <location>
        <begin position="1692"/>
        <end position="1708"/>
    </location>
</feature>
<feature type="region of interest" description="Disordered" evidence="3">
    <location>
        <begin position="48"/>
        <end position="71"/>
    </location>
</feature>
<feature type="region of interest" description="Disordered" evidence="3">
    <location>
        <begin position="394"/>
        <end position="413"/>
    </location>
</feature>
<accession>A0A0N0P598</accession>
<evidence type="ECO:0000313" key="4">
    <source>
        <dbReference type="EMBL" id="KPI86209.1"/>
    </source>
</evidence>
<feature type="region of interest" description="Disordered" evidence="3">
    <location>
        <begin position="2497"/>
        <end position="2517"/>
    </location>
</feature>
<feature type="compositionally biased region" description="Low complexity" evidence="3">
    <location>
        <begin position="941"/>
        <end position="951"/>
    </location>
</feature>
<evidence type="ECO:0000256" key="3">
    <source>
        <dbReference type="SAM" id="MobiDB-lite"/>
    </source>
</evidence>
<feature type="region of interest" description="Disordered" evidence="3">
    <location>
        <begin position="1445"/>
        <end position="1480"/>
    </location>
</feature>
<proteinExistence type="predicted"/>
<feature type="coiled-coil region" evidence="2">
    <location>
        <begin position="867"/>
        <end position="894"/>
    </location>
</feature>
<dbReference type="VEuPathDB" id="TriTrypDB:Lsey_0142_0070"/>
<feature type="region of interest" description="Disordered" evidence="3">
    <location>
        <begin position="333"/>
        <end position="374"/>
    </location>
</feature>
<feature type="region of interest" description="Disordered" evidence="3">
    <location>
        <begin position="1496"/>
        <end position="1535"/>
    </location>
</feature>
<feature type="region of interest" description="Disordered" evidence="3">
    <location>
        <begin position="904"/>
        <end position="951"/>
    </location>
</feature>
<feature type="region of interest" description="Disordered" evidence="3">
    <location>
        <begin position="1767"/>
        <end position="1790"/>
    </location>
</feature>